<keyword evidence="1" id="KW-0812">Transmembrane</keyword>
<dbReference type="AlphaFoldDB" id="A0A9Q5JG98"/>
<evidence type="ECO:0000256" key="1">
    <source>
        <dbReference type="SAM" id="Phobius"/>
    </source>
</evidence>
<comment type="caution">
    <text evidence="2">The sequence shown here is derived from an EMBL/GenBank/DDBJ whole genome shotgun (WGS) entry which is preliminary data.</text>
</comment>
<dbReference type="Proteomes" id="UP000177273">
    <property type="component" value="Unassembled WGS sequence"/>
</dbReference>
<gene>
    <name evidence="2" type="ORF">BG262_04775</name>
</gene>
<accession>A0A9Q5JG98</accession>
<dbReference type="RefSeq" id="WP_070788269.1">
    <property type="nucleotide sequence ID" value="NZ_MKIQ01000028.1"/>
</dbReference>
<keyword evidence="1" id="KW-0472">Membrane</keyword>
<dbReference type="EMBL" id="MKIQ01000028">
    <property type="protein sequence ID" value="OFI46332.1"/>
    <property type="molecule type" value="Genomic_DNA"/>
</dbReference>
<dbReference type="OrthoDB" id="9862165at2"/>
<feature type="transmembrane region" description="Helical" evidence="1">
    <location>
        <begin position="7"/>
        <end position="26"/>
    </location>
</feature>
<protein>
    <submittedName>
        <fullName evidence="2">Uncharacterized protein</fullName>
    </submittedName>
</protein>
<sequence length="79" mass="9530">MKNKKKAVYLLVLLIILNMIMFLLMIHKSNRREVLIENEFEIEKVVPLGDSNRFIEIVRDNKNKVEYIVDGENWIRRDK</sequence>
<evidence type="ECO:0000313" key="2">
    <source>
        <dbReference type="EMBL" id="OFI46332.1"/>
    </source>
</evidence>
<keyword evidence="1" id="KW-1133">Transmembrane helix</keyword>
<name>A0A9Q5JG98_9LACT</name>
<keyword evidence="3" id="KW-1185">Reference proteome</keyword>
<proteinExistence type="predicted"/>
<reference evidence="3" key="1">
    <citation type="submission" date="2016-09" db="EMBL/GenBank/DDBJ databases">
        <title>Draft genome sequence of a novel species of the family Streptococcaceae isolated from flowers.</title>
        <authorList>
            <person name="Chuah L.-O."/>
            <person name="Yap K.-P."/>
            <person name="Thong K.L."/>
            <person name="Liong M.T."/>
            <person name="Ahmad R."/>
            <person name="Rusul G."/>
        </authorList>
    </citation>
    <scope>NUCLEOTIDE SEQUENCE [LARGE SCALE GENOMIC DNA]</scope>
    <source>
        <strain evidence="3">HibF3</strain>
    </source>
</reference>
<organism evidence="2 3">
    <name type="scientific">Floricoccus penangensis</name>
    <dbReference type="NCBI Taxonomy" id="1859475"/>
    <lineage>
        <taxon>Bacteria</taxon>
        <taxon>Bacillati</taxon>
        <taxon>Bacillota</taxon>
        <taxon>Bacilli</taxon>
        <taxon>Lactobacillales</taxon>
        <taxon>Streptococcaceae</taxon>
        <taxon>Floricoccus</taxon>
    </lineage>
</organism>
<evidence type="ECO:0000313" key="3">
    <source>
        <dbReference type="Proteomes" id="UP000177273"/>
    </source>
</evidence>